<accession>A0A896WNB7</accession>
<keyword evidence="2" id="KW-0812">Transmembrane</keyword>
<sequence>MTFRALNIVRPFMGLLPTIRKPARRVGFGEKLLWTSVTLFVFLVCSHIPLFGIMSSETSDPFYWMRAILASNRGTLMELGTSPIISAGMIMQVLSNSGLLVVDTAIKEDQLLFAGAEKLLALVMTFGQAVVQVMTGFYGAPGSIGAGMCLMLVLQLFVAGLIIVMLDEVLESGYGLGSGVSLFIATNVCENIFWKAFSPTTHVTGKGTEFEGAVVGLVHVLFVRKNKFLALREAFCRTNFANMSSLLATVAVFLGIAYLQGVRLELPLIGNGNTRQQGKYGIKLFYTSNMPIMLLTTIMSHIFFISQMLYRRFPENMFVRLLGVWEPRKGGGMYAERGFAHYMMAPESLRDLFFSPLKTLAYLCFFLGLSFFLSRMWIEVSGTAPKDVARRLKAQGMTLRGHRDGSLQKELERIIPIAAGLGGVVIAFVCVCADLLGAVGSGTGILMTVTIIYQYFEIFAKELAEFGGYKTIAFK</sequence>
<feature type="transmembrane region" description="Helical" evidence="2">
    <location>
        <begin position="290"/>
        <end position="310"/>
    </location>
</feature>
<feature type="transmembrane region" description="Helical" evidence="2">
    <location>
        <begin position="144"/>
        <end position="166"/>
    </location>
</feature>
<dbReference type="InterPro" id="IPR023201">
    <property type="entry name" value="SecY_dom_sf"/>
</dbReference>
<dbReference type="GO" id="GO:0015031">
    <property type="term" value="P:protein transport"/>
    <property type="evidence" value="ECO:0007669"/>
    <property type="project" value="InterPro"/>
</dbReference>
<reference evidence="4" key="1">
    <citation type="journal article" date="2021" name="Parasitol. Res.">
        <title>Evolutionary relationships of Metchnikovella dogieli Paskerova et al., 2016 (Microsporidia: Metchnikovellidae) revealed by multigene phylogenetic analysis.</title>
        <authorList>
            <person name="Nassonova E.S."/>
            <person name="Bondarenko N.I."/>
            <person name="Paskerova G.G."/>
            <person name="Kovacikova M."/>
            <person name="Frolova E.V."/>
            <person name="Smirnov A.V."/>
        </authorList>
    </citation>
    <scope>NUCLEOTIDE SEQUENCE</scope>
    <source>
        <strain evidence="4">WSBS2016</strain>
    </source>
</reference>
<feature type="transmembrane region" description="Helical" evidence="2">
    <location>
        <begin position="118"/>
        <end position="138"/>
    </location>
</feature>
<dbReference type="InterPro" id="IPR002208">
    <property type="entry name" value="SecY/SEC61-alpha"/>
</dbReference>
<organism evidence="4">
    <name type="scientific">Metchnikovella dogieli</name>
    <dbReference type="NCBI Taxonomy" id="2804710"/>
    <lineage>
        <taxon>Eukaryota</taxon>
        <taxon>Fungi</taxon>
        <taxon>Fungi incertae sedis</taxon>
        <taxon>Microsporidia</taxon>
        <taxon>Metchnikovellidae</taxon>
        <taxon>Metchnikovella</taxon>
    </lineage>
</organism>
<dbReference type="Pfam" id="PF00344">
    <property type="entry name" value="SecY"/>
    <property type="match status" value="1"/>
</dbReference>
<feature type="transmembrane region" description="Helical" evidence="2">
    <location>
        <begin position="32"/>
        <end position="54"/>
    </location>
</feature>
<proteinExistence type="inferred from homology"/>
<feature type="transmembrane region" description="Helical" evidence="2">
    <location>
        <begin position="414"/>
        <end position="437"/>
    </location>
</feature>
<evidence type="ECO:0000256" key="1">
    <source>
        <dbReference type="RuleBase" id="RU004349"/>
    </source>
</evidence>
<dbReference type="Gene3D" id="1.10.3370.10">
    <property type="entry name" value="SecY subunit domain"/>
    <property type="match status" value="1"/>
</dbReference>
<dbReference type="InterPro" id="IPR019561">
    <property type="entry name" value="Translocon_Sec61/SecY_plug_dom"/>
</dbReference>
<evidence type="ECO:0000313" key="4">
    <source>
        <dbReference type="EMBL" id="QSE03637.1"/>
    </source>
</evidence>
<dbReference type="FunFam" id="1.10.3370.10:FF:000009">
    <property type="entry name" value="Pretranslocation protein, alpha subunit, putative"/>
    <property type="match status" value="1"/>
</dbReference>
<name>A0A896WNB7_9MICR</name>
<feature type="transmembrane region" description="Helical" evidence="2">
    <location>
        <begin position="360"/>
        <end position="378"/>
    </location>
</feature>
<protein>
    <submittedName>
        <fullName evidence="4">Protein transporter SEC61 subunit alpha</fullName>
    </submittedName>
</protein>
<dbReference type="PIRSF" id="PIRSF004557">
    <property type="entry name" value="SecY"/>
    <property type="match status" value="1"/>
</dbReference>
<dbReference type="AlphaFoldDB" id="A0A896WNB7"/>
<feature type="domain" description="Translocon Sec61/SecY plug" evidence="3">
    <location>
        <begin position="40"/>
        <end position="74"/>
    </location>
</feature>
<dbReference type="Pfam" id="PF10559">
    <property type="entry name" value="Plug_translocon"/>
    <property type="match status" value="1"/>
</dbReference>
<dbReference type="SUPFAM" id="SSF103491">
    <property type="entry name" value="Preprotein translocase SecY subunit"/>
    <property type="match status" value="1"/>
</dbReference>
<comment type="similarity">
    <text evidence="1">Belongs to the SecY/SEC61-alpha family.</text>
</comment>
<dbReference type="PANTHER" id="PTHR10906">
    <property type="entry name" value="SECY/SEC61-ALPHA FAMILY MEMBER"/>
    <property type="match status" value="1"/>
</dbReference>
<dbReference type="NCBIfam" id="TIGR00967">
    <property type="entry name" value="3a0501s007"/>
    <property type="match status" value="1"/>
</dbReference>
<dbReference type="GO" id="GO:0016020">
    <property type="term" value="C:membrane"/>
    <property type="evidence" value="ECO:0007669"/>
    <property type="project" value="InterPro"/>
</dbReference>
<feature type="transmembrane region" description="Helical" evidence="2">
    <location>
        <begin position="84"/>
        <end position="106"/>
    </location>
</feature>
<evidence type="ECO:0000256" key="2">
    <source>
        <dbReference type="SAM" id="Phobius"/>
    </source>
</evidence>
<evidence type="ECO:0000259" key="3">
    <source>
        <dbReference type="Pfam" id="PF10559"/>
    </source>
</evidence>
<keyword evidence="2" id="KW-0472">Membrane</keyword>
<dbReference type="NCBIfam" id="NF006341">
    <property type="entry name" value="PRK08568.1-5"/>
    <property type="match status" value="1"/>
</dbReference>
<feature type="transmembrane region" description="Helical" evidence="2">
    <location>
        <begin position="240"/>
        <end position="259"/>
    </location>
</feature>
<keyword evidence="2" id="KW-1133">Transmembrane helix</keyword>
<dbReference type="EMBL" id="MW052367">
    <property type="protein sequence ID" value="QSE03637.1"/>
    <property type="molecule type" value="Genomic_DNA"/>
</dbReference>